<evidence type="ECO:0000256" key="5">
    <source>
        <dbReference type="ARBA" id="ARBA00022989"/>
    </source>
</evidence>
<dbReference type="Proteomes" id="UP000249610">
    <property type="component" value="Unassembled WGS sequence"/>
</dbReference>
<proteinExistence type="predicted"/>
<evidence type="ECO:0000256" key="6">
    <source>
        <dbReference type="ARBA" id="ARBA00023002"/>
    </source>
</evidence>
<accession>A0A327PET1</accession>
<dbReference type="GO" id="GO:0016020">
    <property type="term" value="C:membrane"/>
    <property type="evidence" value="ECO:0007669"/>
    <property type="project" value="UniProtKB-SubCell"/>
</dbReference>
<evidence type="ECO:0000256" key="11">
    <source>
        <dbReference type="ARBA" id="ARBA00023444"/>
    </source>
</evidence>
<dbReference type="EMBL" id="QLLK01000005">
    <property type="protein sequence ID" value="RAI90203.1"/>
    <property type="molecule type" value="Genomic_DNA"/>
</dbReference>
<feature type="transmembrane region" description="Helical" evidence="12">
    <location>
        <begin position="174"/>
        <end position="197"/>
    </location>
</feature>
<sequence length="358" mass="40788">MKQVTNKSINSFRRVNLITVIAVYILILIGGIVRSTGSGMGCPDWPKCFGSVIPPTSVDQLPSNYQEIYLNKRLAKNERFVATLEKLGFSEKAEEIANDKSILIEEEFNAVKTWIEYLNRLAGVVIGLLIIFTVWKSFSLRKADQWVPILSVFNLVLVIFIGWIGSIVVSTNLLHWMITFHMMLALLLVSLLIYVYHRSGKLIMSKSVKMNVPRRIERVLFIGTVLMVVQIVLGTQVREQIDVISSSLGNMLRDEWIGRVGLNFLIHRSFSLVLLGIHVLYFFWAFKYTLRRSQVNLWSQVLMILIILEVATGMGMAYFGIPAFLQPIHLLLGSLIIGVQVFLLLEIKENIQFRLNTN</sequence>
<dbReference type="GO" id="GO:0046872">
    <property type="term" value="F:metal ion binding"/>
    <property type="evidence" value="ECO:0007669"/>
    <property type="project" value="UniProtKB-KW"/>
</dbReference>
<comment type="caution">
    <text evidence="13">The sequence shown here is derived from an EMBL/GenBank/DDBJ whole genome shotgun (WGS) entry which is preliminary data.</text>
</comment>
<comment type="subcellular location">
    <subcellularLocation>
        <location evidence="1">Membrane</location>
        <topology evidence="1">Multi-pass membrane protein</topology>
    </subcellularLocation>
</comment>
<dbReference type="InterPro" id="IPR003780">
    <property type="entry name" value="COX15/CtaA_fam"/>
</dbReference>
<evidence type="ECO:0000256" key="9">
    <source>
        <dbReference type="ARBA" id="ARBA00023136"/>
    </source>
</evidence>
<gene>
    <name evidence="13" type="ORF">LV83_02215</name>
</gene>
<keyword evidence="8" id="KW-0350">Heme biosynthesis</keyword>
<keyword evidence="3 12" id="KW-0812">Transmembrane</keyword>
<feature type="transmembrane region" description="Helical" evidence="12">
    <location>
        <begin position="117"/>
        <end position="135"/>
    </location>
</feature>
<feature type="transmembrane region" description="Helical" evidence="12">
    <location>
        <begin position="327"/>
        <end position="345"/>
    </location>
</feature>
<keyword evidence="14" id="KW-1185">Reference proteome</keyword>
<feature type="transmembrane region" description="Helical" evidence="12">
    <location>
        <begin position="265"/>
        <end position="285"/>
    </location>
</feature>
<dbReference type="OrthoDB" id="1447144at2"/>
<reference evidence="13 14" key="1">
    <citation type="submission" date="2018-06" db="EMBL/GenBank/DDBJ databases">
        <title>Genomic Encyclopedia of Archaeal and Bacterial Type Strains, Phase II (KMG-II): from individual species to whole genera.</title>
        <authorList>
            <person name="Goeker M."/>
        </authorList>
    </citation>
    <scope>NUCLEOTIDE SEQUENCE [LARGE SCALE GENOMIC DNA]</scope>
    <source>
        <strain evidence="13 14">DSM 23446</strain>
    </source>
</reference>
<dbReference type="GO" id="GO:0006784">
    <property type="term" value="P:heme A biosynthetic process"/>
    <property type="evidence" value="ECO:0007669"/>
    <property type="project" value="InterPro"/>
</dbReference>
<evidence type="ECO:0000256" key="8">
    <source>
        <dbReference type="ARBA" id="ARBA00023133"/>
    </source>
</evidence>
<evidence type="ECO:0000256" key="12">
    <source>
        <dbReference type="SAM" id="Phobius"/>
    </source>
</evidence>
<evidence type="ECO:0000256" key="1">
    <source>
        <dbReference type="ARBA" id="ARBA00004141"/>
    </source>
</evidence>
<feature type="transmembrane region" description="Helical" evidence="12">
    <location>
        <begin position="12"/>
        <end position="33"/>
    </location>
</feature>
<evidence type="ECO:0000313" key="14">
    <source>
        <dbReference type="Proteomes" id="UP000249610"/>
    </source>
</evidence>
<dbReference type="AlphaFoldDB" id="A0A327PET1"/>
<dbReference type="InterPro" id="IPR050450">
    <property type="entry name" value="COX15/CtaA_HemeA_synthase"/>
</dbReference>
<evidence type="ECO:0000256" key="2">
    <source>
        <dbReference type="ARBA" id="ARBA00022475"/>
    </source>
</evidence>
<keyword evidence="4" id="KW-0479">Metal-binding</keyword>
<comment type="pathway">
    <text evidence="11">Porphyrin-containing compound metabolism.</text>
</comment>
<keyword evidence="9 12" id="KW-0472">Membrane</keyword>
<keyword evidence="2" id="KW-1003">Cell membrane</keyword>
<evidence type="ECO:0000256" key="10">
    <source>
        <dbReference type="ARBA" id="ARBA00023157"/>
    </source>
</evidence>
<keyword evidence="5 12" id="KW-1133">Transmembrane helix</keyword>
<dbReference type="Pfam" id="PF02628">
    <property type="entry name" value="COX15-CtaA"/>
    <property type="match status" value="2"/>
</dbReference>
<keyword evidence="10" id="KW-1015">Disulfide bond</keyword>
<keyword evidence="7" id="KW-0408">Iron</keyword>
<organism evidence="13 14">
    <name type="scientific">Algoriphagus yeomjeoni</name>
    <dbReference type="NCBI Taxonomy" id="291403"/>
    <lineage>
        <taxon>Bacteria</taxon>
        <taxon>Pseudomonadati</taxon>
        <taxon>Bacteroidota</taxon>
        <taxon>Cytophagia</taxon>
        <taxon>Cytophagales</taxon>
        <taxon>Cyclobacteriaceae</taxon>
        <taxon>Algoriphagus</taxon>
    </lineage>
</organism>
<dbReference type="PANTHER" id="PTHR35457:SF1">
    <property type="entry name" value="HEME A SYNTHASE"/>
    <property type="match status" value="1"/>
</dbReference>
<feature type="transmembrane region" description="Helical" evidence="12">
    <location>
        <begin position="297"/>
        <end position="321"/>
    </location>
</feature>
<dbReference type="PANTHER" id="PTHR35457">
    <property type="entry name" value="HEME A SYNTHASE"/>
    <property type="match status" value="1"/>
</dbReference>
<name>A0A327PET1_9BACT</name>
<feature type="transmembrane region" description="Helical" evidence="12">
    <location>
        <begin position="147"/>
        <end position="168"/>
    </location>
</feature>
<dbReference type="GO" id="GO:0016491">
    <property type="term" value="F:oxidoreductase activity"/>
    <property type="evidence" value="ECO:0007669"/>
    <property type="project" value="UniProtKB-KW"/>
</dbReference>
<keyword evidence="6" id="KW-0560">Oxidoreductase</keyword>
<protein>
    <submittedName>
        <fullName evidence="13">Cytochrome c oxidase assembly protein subunit 15</fullName>
    </submittedName>
</protein>
<evidence type="ECO:0000313" key="13">
    <source>
        <dbReference type="EMBL" id="RAI90203.1"/>
    </source>
</evidence>
<evidence type="ECO:0000256" key="3">
    <source>
        <dbReference type="ARBA" id="ARBA00022692"/>
    </source>
</evidence>
<evidence type="ECO:0000256" key="7">
    <source>
        <dbReference type="ARBA" id="ARBA00023004"/>
    </source>
</evidence>
<feature type="transmembrane region" description="Helical" evidence="12">
    <location>
        <begin position="218"/>
        <end position="237"/>
    </location>
</feature>
<evidence type="ECO:0000256" key="4">
    <source>
        <dbReference type="ARBA" id="ARBA00022723"/>
    </source>
</evidence>
<dbReference type="RefSeq" id="WP_111611559.1">
    <property type="nucleotide sequence ID" value="NZ_QLLK01000005.1"/>
</dbReference>